<dbReference type="PANTHER" id="PTHR45947:SF3">
    <property type="entry name" value="SULFOQUINOVOSYL TRANSFERASE SQD2"/>
    <property type="match status" value="1"/>
</dbReference>
<protein>
    <submittedName>
        <fullName evidence="3">Glycosyltransferase</fullName>
        <ecNumber evidence="3">2.4.-.-</ecNumber>
    </submittedName>
</protein>
<evidence type="ECO:0000259" key="1">
    <source>
        <dbReference type="Pfam" id="PF00534"/>
    </source>
</evidence>
<dbReference type="Proteomes" id="UP000676996">
    <property type="component" value="Unassembled WGS sequence"/>
</dbReference>
<organism evidence="3 4">
    <name type="scientific">Stakelama marina</name>
    <dbReference type="NCBI Taxonomy" id="2826939"/>
    <lineage>
        <taxon>Bacteria</taxon>
        <taxon>Pseudomonadati</taxon>
        <taxon>Pseudomonadota</taxon>
        <taxon>Alphaproteobacteria</taxon>
        <taxon>Sphingomonadales</taxon>
        <taxon>Sphingomonadaceae</taxon>
        <taxon>Stakelama</taxon>
    </lineage>
</organism>
<keyword evidence="3" id="KW-0328">Glycosyltransferase</keyword>
<evidence type="ECO:0000259" key="2">
    <source>
        <dbReference type="Pfam" id="PF13439"/>
    </source>
</evidence>
<keyword evidence="3" id="KW-0808">Transferase</keyword>
<evidence type="ECO:0000313" key="3">
    <source>
        <dbReference type="EMBL" id="MBR0551723.1"/>
    </source>
</evidence>
<proteinExistence type="predicted"/>
<dbReference type="AlphaFoldDB" id="A0A8T4IBC8"/>
<dbReference type="RefSeq" id="WP_284052988.1">
    <property type="nucleotide sequence ID" value="NZ_JAGRQC010000001.1"/>
</dbReference>
<name>A0A8T4IBC8_9SPHN</name>
<feature type="domain" description="Glycosyl transferase family 1" evidence="1">
    <location>
        <begin position="210"/>
        <end position="363"/>
    </location>
</feature>
<dbReference type="InterPro" id="IPR028098">
    <property type="entry name" value="Glyco_trans_4-like_N"/>
</dbReference>
<dbReference type="GO" id="GO:0016757">
    <property type="term" value="F:glycosyltransferase activity"/>
    <property type="evidence" value="ECO:0007669"/>
    <property type="project" value="UniProtKB-KW"/>
</dbReference>
<dbReference type="PANTHER" id="PTHR45947">
    <property type="entry name" value="SULFOQUINOVOSYL TRANSFERASE SQD2"/>
    <property type="match status" value="1"/>
</dbReference>
<dbReference type="InterPro" id="IPR050194">
    <property type="entry name" value="Glycosyltransferase_grp1"/>
</dbReference>
<accession>A0A8T4IBC8</accession>
<dbReference type="InterPro" id="IPR001296">
    <property type="entry name" value="Glyco_trans_1"/>
</dbReference>
<reference evidence="3" key="1">
    <citation type="submission" date="2021-04" db="EMBL/GenBank/DDBJ databases">
        <title>Ouciella asimina sp. nov., isolated from the surface seawater in the hydrothermal field of Okinawa Trough.</title>
        <authorList>
            <person name="Shuang W."/>
        </authorList>
    </citation>
    <scope>NUCLEOTIDE SEQUENCE</scope>
    <source>
        <strain evidence="3">LXI357</strain>
    </source>
</reference>
<dbReference type="EC" id="2.4.-.-" evidence="3"/>
<feature type="domain" description="Glycosyltransferase subfamily 4-like N-terminal" evidence="2">
    <location>
        <begin position="15"/>
        <end position="186"/>
    </location>
</feature>
<comment type="caution">
    <text evidence="3">The sequence shown here is derived from an EMBL/GenBank/DDBJ whole genome shotgun (WGS) entry which is preliminary data.</text>
</comment>
<dbReference type="Gene3D" id="3.40.50.2000">
    <property type="entry name" value="Glycogen Phosphorylase B"/>
    <property type="match status" value="2"/>
</dbReference>
<gene>
    <name evidence="3" type="ORF">J7S20_04300</name>
</gene>
<dbReference type="EMBL" id="JAGRQC010000001">
    <property type="protein sequence ID" value="MBR0551723.1"/>
    <property type="molecule type" value="Genomic_DNA"/>
</dbReference>
<evidence type="ECO:0000313" key="4">
    <source>
        <dbReference type="Proteomes" id="UP000676996"/>
    </source>
</evidence>
<keyword evidence="4" id="KW-1185">Reference proteome</keyword>
<sequence length="390" mass="42429">MRIVDVNAFYTPSGGGVRTYVERKLAALPALGHEIVILAPGEREETQEIAPGAHIVTIPSPRFPLDRRYGYFDDEKALHRALDRLKPDFVEASSPWASAAMVARWNGAAPRALVMHADPLSAYAYRWFGPIAPRAVIDRGFDRYWRHLRRLDAGFDHVVVASRDLARRMAEGGLRNLRTVPMGVEPGVFDPALRDEALRASLLRDCELGDNATLLLTIGRFAPEKRIPMVIGAALAAGCRAPIGLIAVGEGRDQAAVMRASGHSPHVRILAPIRSRERMARLMASADALVHGCEAETFCMVAAEARASGLPLIVPDRGGASDHHRHGAGFRYAATDRADLVRTLHQLVDADGAALRARAAEAAPAVRTMDRHFTELAALYEASSELRDAA</sequence>
<dbReference type="Pfam" id="PF13439">
    <property type="entry name" value="Glyco_transf_4"/>
    <property type="match status" value="1"/>
</dbReference>
<dbReference type="Pfam" id="PF00534">
    <property type="entry name" value="Glycos_transf_1"/>
    <property type="match status" value="1"/>
</dbReference>
<dbReference type="SUPFAM" id="SSF53756">
    <property type="entry name" value="UDP-Glycosyltransferase/glycogen phosphorylase"/>
    <property type="match status" value="1"/>
</dbReference>